<evidence type="ECO:0000256" key="1">
    <source>
        <dbReference type="SAM" id="Phobius"/>
    </source>
</evidence>
<protein>
    <submittedName>
        <fullName evidence="2">Uncharacterized protein</fullName>
    </submittedName>
</protein>
<feature type="transmembrane region" description="Helical" evidence="1">
    <location>
        <begin position="6"/>
        <end position="23"/>
    </location>
</feature>
<keyword evidence="1" id="KW-0472">Membrane</keyword>
<accession>A0A0K2TNY6</accession>
<proteinExistence type="predicted"/>
<evidence type="ECO:0000313" key="2">
    <source>
        <dbReference type="EMBL" id="CDW27555.1"/>
    </source>
</evidence>
<organism evidence="2">
    <name type="scientific">Lepeophtheirus salmonis</name>
    <name type="common">Salmon louse</name>
    <name type="synonym">Caligus salmonis</name>
    <dbReference type="NCBI Taxonomy" id="72036"/>
    <lineage>
        <taxon>Eukaryota</taxon>
        <taxon>Metazoa</taxon>
        <taxon>Ecdysozoa</taxon>
        <taxon>Arthropoda</taxon>
        <taxon>Crustacea</taxon>
        <taxon>Multicrustacea</taxon>
        <taxon>Hexanauplia</taxon>
        <taxon>Copepoda</taxon>
        <taxon>Siphonostomatoida</taxon>
        <taxon>Caligidae</taxon>
        <taxon>Lepeophtheirus</taxon>
    </lineage>
</organism>
<sequence>MVKKIVTVDLLGISWTWWMIINIRSSRIGSYKRKEWKKQLPWTALSLTFLKISHV</sequence>
<name>A0A0K2TNY6_LEPSM</name>
<keyword evidence="1" id="KW-1133">Transmembrane helix</keyword>
<reference evidence="2" key="1">
    <citation type="submission" date="2014-05" db="EMBL/GenBank/DDBJ databases">
        <authorList>
            <person name="Chronopoulou M."/>
        </authorList>
    </citation>
    <scope>NUCLEOTIDE SEQUENCE</scope>
    <source>
        <tissue evidence="2">Whole organism</tissue>
    </source>
</reference>
<dbReference type="EMBL" id="HACA01010194">
    <property type="protein sequence ID" value="CDW27555.1"/>
    <property type="molecule type" value="Transcribed_RNA"/>
</dbReference>
<dbReference type="AlphaFoldDB" id="A0A0K2TNY6"/>
<keyword evidence="1" id="KW-0812">Transmembrane</keyword>